<reference evidence="2 3" key="1">
    <citation type="submission" date="2019-06" db="EMBL/GenBank/DDBJ databases">
        <title>Quisquiliibacterium sp. nov., isolated from a maize field.</title>
        <authorList>
            <person name="Lin S.-Y."/>
            <person name="Tsai C.-F."/>
            <person name="Young C.-C."/>
        </authorList>
    </citation>
    <scope>NUCLEOTIDE SEQUENCE [LARGE SCALE GENOMIC DNA]</scope>
    <source>
        <strain evidence="2 3">CC-CFT501</strain>
    </source>
</reference>
<dbReference type="OrthoDB" id="5288992at2"/>
<feature type="domain" description="RNB" evidence="1">
    <location>
        <begin position="241"/>
        <end position="529"/>
    </location>
</feature>
<name>A0A5C8P518_9BURK</name>
<dbReference type="Proteomes" id="UP000321548">
    <property type="component" value="Unassembled WGS sequence"/>
</dbReference>
<dbReference type="AlphaFoldDB" id="A0A5C8P518"/>
<dbReference type="InterPro" id="IPR050180">
    <property type="entry name" value="RNR_Ribonuclease"/>
</dbReference>
<dbReference type="GO" id="GO:0003723">
    <property type="term" value="F:RNA binding"/>
    <property type="evidence" value="ECO:0007669"/>
    <property type="project" value="InterPro"/>
</dbReference>
<accession>A0A5C8P518</accession>
<dbReference type="GO" id="GO:0004540">
    <property type="term" value="F:RNA nuclease activity"/>
    <property type="evidence" value="ECO:0007669"/>
    <property type="project" value="InterPro"/>
</dbReference>
<evidence type="ECO:0000313" key="3">
    <source>
        <dbReference type="Proteomes" id="UP000321548"/>
    </source>
</evidence>
<dbReference type="EMBL" id="VDUY01000001">
    <property type="protein sequence ID" value="TXL68781.1"/>
    <property type="molecule type" value="Genomic_DNA"/>
</dbReference>
<dbReference type="InterPro" id="IPR001900">
    <property type="entry name" value="RNase_II/R"/>
</dbReference>
<comment type="caution">
    <text evidence="2">The sequence shown here is derived from an EMBL/GenBank/DDBJ whole genome shotgun (WGS) entry which is preliminary data.</text>
</comment>
<organism evidence="2 3">
    <name type="scientific">Zeimonas arvi</name>
    <dbReference type="NCBI Taxonomy" id="2498847"/>
    <lineage>
        <taxon>Bacteria</taxon>
        <taxon>Pseudomonadati</taxon>
        <taxon>Pseudomonadota</taxon>
        <taxon>Betaproteobacteria</taxon>
        <taxon>Burkholderiales</taxon>
        <taxon>Burkholderiaceae</taxon>
        <taxon>Zeimonas</taxon>
    </lineage>
</organism>
<dbReference type="GO" id="GO:0006402">
    <property type="term" value="P:mRNA catabolic process"/>
    <property type="evidence" value="ECO:0007669"/>
    <property type="project" value="TreeGrafter"/>
</dbReference>
<dbReference type="SMART" id="SM00955">
    <property type="entry name" value="RNB"/>
    <property type="match status" value="1"/>
</dbReference>
<dbReference type="PANTHER" id="PTHR23355">
    <property type="entry name" value="RIBONUCLEASE"/>
    <property type="match status" value="1"/>
</dbReference>
<dbReference type="GO" id="GO:0005829">
    <property type="term" value="C:cytosol"/>
    <property type="evidence" value="ECO:0007669"/>
    <property type="project" value="TreeGrafter"/>
</dbReference>
<dbReference type="InterPro" id="IPR012340">
    <property type="entry name" value="NA-bd_OB-fold"/>
</dbReference>
<gene>
    <name evidence="2" type="ORF">FHP08_03630</name>
</gene>
<dbReference type="PANTHER" id="PTHR23355:SF9">
    <property type="entry name" value="DIS3-LIKE EXONUCLEASE 2"/>
    <property type="match status" value="1"/>
</dbReference>
<keyword evidence="3" id="KW-1185">Reference proteome</keyword>
<dbReference type="RefSeq" id="WP_147702917.1">
    <property type="nucleotide sequence ID" value="NZ_VDUY01000001.1"/>
</dbReference>
<sequence>MKHLLFEDNGDFKAGTLMSEAGSSLQVELASGKRAKVKASHVLLRFDAPAPEAMLPAARALAEEIDVDFLWECAPHDEFAFTALADEYFGGQATPTQAAALLIRLQGAPVHFHRKGRGHYRPAPAETLKAALAALERKRLQEAQIEAHAQEMIEGRLPREVGEQAAWLLVRPDKMSLTWKAFDRALAATGKSPERLLLELGAFASPRDLHMARFAAEHFPHGFGITLRRDPLEGFAEAVAALPLAEVEAFSVDDSTTTEIDDALSVRRTARGWRIGIHIAAPALAIAPGSELDLVARERMSTVYMPGGKITMLPEPLIAACSLDEGREMPALSLYLDIDEDGEAIVGRHSQPERVRVAANLRHDLLDGVYTEAVLGPANAPAVDADGQPLRFADELAVLWKLALALGAERERVRGKPEPRFRADFSFYLDPAEAGEEPRVRIVPRGRNSPLDRIVSEMAILANCEWGGLLGEHDTPGIYRSQQQGRVRVTSHPLPHQGLGVPQYMWASSPLRRYVDLVNQRQLVAVLSGERAPFGQNDADLFSVMNAFDAKYAAYAEFQQRMERYWCLRWVAQQGLTRVDAVVVREDLVRLVNAPLYFRLPGMPMLPPGRRFVADLLATDEIDLSVQARFVEAEAAGSLFDETDEEPVAGSL</sequence>
<dbReference type="SUPFAM" id="SSF50249">
    <property type="entry name" value="Nucleic acid-binding proteins"/>
    <property type="match status" value="1"/>
</dbReference>
<dbReference type="Pfam" id="PF00773">
    <property type="entry name" value="RNB"/>
    <property type="match status" value="2"/>
</dbReference>
<proteinExistence type="predicted"/>
<protein>
    <submittedName>
        <fullName evidence="2">RNB domain-containing ribonuclease</fullName>
    </submittedName>
</protein>
<evidence type="ECO:0000259" key="1">
    <source>
        <dbReference type="SMART" id="SM00955"/>
    </source>
</evidence>
<evidence type="ECO:0000313" key="2">
    <source>
        <dbReference type="EMBL" id="TXL68781.1"/>
    </source>
</evidence>